<dbReference type="STRING" id="1909395.BKM31_34760"/>
<dbReference type="InterPro" id="IPR014710">
    <property type="entry name" value="RmlC-like_jellyroll"/>
</dbReference>
<dbReference type="Proteomes" id="UP000190797">
    <property type="component" value="Chromosome"/>
</dbReference>
<dbReference type="RefSeq" id="WP_080042211.1">
    <property type="nucleotide sequence ID" value="NZ_CP017717.1"/>
</dbReference>
<dbReference type="PANTHER" id="PTHR36440:SF1">
    <property type="entry name" value="PUTATIVE (AFU_ORTHOLOGUE AFUA_8G07350)-RELATED"/>
    <property type="match status" value="1"/>
</dbReference>
<dbReference type="SUPFAM" id="SSF51182">
    <property type="entry name" value="RmlC-like cupins"/>
    <property type="match status" value="1"/>
</dbReference>
<dbReference type="Gene3D" id="2.60.120.10">
    <property type="entry name" value="Jelly Rolls"/>
    <property type="match status" value="1"/>
</dbReference>
<dbReference type="PANTHER" id="PTHR36440">
    <property type="entry name" value="PUTATIVE (AFU_ORTHOLOGUE AFUA_8G07350)-RELATED"/>
    <property type="match status" value="1"/>
</dbReference>
<organism evidence="2 3">
    <name type="scientific">[Actinomadura] parvosata subsp. kistnae</name>
    <dbReference type="NCBI Taxonomy" id="1909395"/>
    <lineage>
        <taxon>Bacteria</taxon>
        <taxon>Bacillati</taxon>
        <taxon>Actinomycetota</taxon>
        <taxon>Actinomycetes</taxon>
        <taxon>Streptosporangiales</taxon>
        <taxon>Streptosporangiaceae</taxon>
        <taxon>Nonomuraea</taxon>
    </lineage>
</organism>
<dbReference type="InterPro" id="IPR053146">
    <property type="entry name" value="QDO-like"/>
</dbReference>
<dbReference type="InterPro" id="IPR011051">
    <property type="entry name" value="RmlC_Cupin_sf"/>
</dbReference>
<accession>A0A1V0A6V8</accession>
<keyword evidence="3" id="KW-1185">Reference proteome</keyword>
<evidence type="ECO:0000259" key="1">
    <source>
        <dbReference type="Pfam" id="PF07883"/>
    </source>
</evidence>
<dbReference type="InterPro" id="IPR013096">
    <property type="entry name" value="Cupin_2"/>
</dbReference>
<name>A0A1V0A6V8_9ACTN</name>
<dbReference type="OrthoDB" id="5243731at2"/>
<feature type="domain" description="Cupin type-2" evidence="1">
    <location>
        <begin position="54"/>
        <end position="122"/>
    </location>
</feature>
<dbReference type="Pfam" id="PF07883">
    <property type="entry name" value="Cupin_2"/>
    <property type="match status" value="1"/>
</dbReference>
<dbReference type="EMBL" id="CP017717">
    <property type="protein sequence ID" value="AQZ65938.1"/>
    <property type="molecule type" value="Genomic_DNA"/>
</dbReference>
<dbReference type="AlphaFoldDB" id="A0A1V0A6V8"/>
<evidence type="ECO:0000313" key="2">
    <source>
        <dbReference type="EMBL" id="AQZ65938.1"/>
    </source>
</evidence>
<proteinExistence type="predicted"/>
<evidence type="ECO:0000313" key="3">
    <source>
        <dbReference type="Proteomes" id="UP000190797"/>
    </source>
</evidence>
<dbReference type="KEGG" id="noa:BKM31_34760"/>
<reference evidence="3" key="1">
    <citation type="journal article" date="2017" name="Med. Chem. Commun.">
        <title>Nonomuraea sp. ATCC 55076 harbours the largest actinomycete chromosome to date and the kistamicin biosynthetic gene cluster.</title>
        <authorList>
            <person name="Nazari B."/>
            <person name="Forneris C.C."/>
            <person name="Gibson M.I."/>
            <person name="Moon K."/>
            <person name="Schramma K.R."/>
            <person name="Seyedsayamdost M.R."/>
        </authorList>
    </citation>
    <scope>NUCLEOTIDE SEQUENCE [LARGE SCALE GENOMIC DNA]</scope>
    <source>
        <strain evidence="3">ATCC 55076</strain>
    </source>
</reference>
<gene>
    <name evidence="2" type="ORF">BKM31_34760</name>
</gene>
<sequence length="163" mass="18159">MSYPEPRYLAEHGEHSGTFALADRAPDLTIGTNTQVHYLATGGTTNGAYGLYRWEMGPKPGGPSPHFHRTMTESFYVLSGTIRLYNGDKWADGRPGDFLFVPEGGVHAFRNESGEPATMLILFTPGAPREAYFEELAAIAESGRQLTPEEWTDVYLRHDQYMV</sequence>
<protein>
    <submittedName>
        <fullName evidence="2">Cupin</fullName>
    </submittedName>
</protein>